<keyword evidence="3 6" id="KW-0812">Transmembrane</keyword>
<feature type="transmembrane region" description="Helical" evidence="6">
    <location>
        <begin position="62"/>
        <end position="82"/>
    </location>
</feature>
<name>A0A1M4X304_9BACL</name>
<feature type="transmembrane region" description="Helical" evidence="6">
    <location>
        <begin position="20"/>
        <end position="42"/>
    </location>
</feature>
<comment type="subcellular location">
    <subcellularLocation>
        <location evidence="1 6">Cell membrane</location>
        <topology evidence="1 6">Multi-pass membrane protein</topology>
    </subcellularLocation>
</comment>
<dbReference type="Pfam" id="PF02687">
    <property type="entry name" value="FtsX"/>
    <property type="match status" value="1"/>
</dbReference>
<dbReference type="Proteomes" id="UP000184476">
    <property type="component" value="Unassembled WGS sequence"/>
</dbReference>
<sequence length="638" mass="73434">MTFFQFIYRNMIRNLRIYVAYFLSSMISVMIFFIYTLFVFHPQMDRGVVIENTIQGMIAANLIHYLFAFFYVAYSIGALLQARRKEISILFMHGMTSKQFRQMVLVENTLIGSSAIVVGISCGLVTGKLFLMAGAAIMHIPPLSFYFPWQAIGITIILFILLFLLLSWTTPFFAHRGQMALLEQRKRDETSRISIFLSLFSVTLLCSSYYLTLTTTKFTVFIRFFPVVIMMILGSYFFFTQGIIWLMKFIKKAKGIFWRKINVIVISSLVIRLRENARHLFLATMVFTVGFCTLGIFASTNVLNKQFQLDYPIAVGYVAKNKQANHQKNLGLIKNELSMKGIHYTTASTVIKYIEVASKEIPIIAFSEYKTLSSKSGFRFREEPLGIYEAMGLLTSQLDQYPKQETYKIKKSNVELNQSKTGQHVVIPWRLLQSQGLIVSDELFKQLPATHTEVFTGFYSEKYIKTIGIGNSLAKEGRVMPSDHKNYAMVVSGTLLQNQIRLYRMIFFITLLTTIVFFIAAGSILYFRLYADLVAESKRFTIVSTIGYTERDRNQAITWQLGVLFLLPIGVATLHSLVAFVALQNYFALSIAVEMAIVIISFWIAHIVFFLLIRYRYLWNLKKQNKQSRREIHGELDY</sequence>
<feature type="transmembrane region" description="Helical" evidence="6">
    <location>
        <begin position="224"/>
        <end position="250"/>
    </location>
</feature>
<accession>A0A1M4X304</accession>
<keyword evidence="4 6" id="KW-1133">Transmembrane helix</keyword>
<proteinExistence type="inferred from homology"/>
<feature type="transmembrane region" description="Helical" evidence="6">
    <location>
        <begin position="146"/>
        <end position="173"/>
    </location>
</feature>
<evidence type="ECO:0000256" key="6">
    <source>
        <dbReference type="PIRNR" id="PIRNR018968"/>
    </source>
</evidence>
<dbReference type="InterPro" id="IPR003838">
    <property type="entry name" value="ABC3_permease_C"/>
</dbReference>
<dbReference type="PANTHER" id="PTHR46795:SF1">
    <property type="entry name" value="ABC TRANSPORTER PERMEASE PROTEIN"/>
    <property type="match status" value="1"/>
</dbReference>
<dbReference type="AlphaFoldDB" id="A0A1M4X304"/>
<evidence type="ECO:0000256" key="4">
    <source>
        <dbReference type="ARBA" id="ARBA00022989"/>
    </source>
</evidence>
<gene>
    <name evidence="8" type="ORF">SAMN05444392_10495</name>
</gene>
<feature type="transmembrane region" description="Helical" evidence="6">
    <location>
        <begin position="103"/>
        <end position="126"/>
    </location>
</feature>
<dbReference type="RefSeq" id="WP_073154491.1">
    <property type="nucleotide sequence ID" value="NZ_FQVL01000004.1"/>
</dbReference>
<dbReference type="PIRSF" id="PIRSF018968">
    <property type="entry name" value="ABC_permease_BceB"/>
    <property type="match status" value="1"/>
</dbReference>
<protein>
    <submittedName>
        <fullName evidence="8">Putative ABC transport system permease protein</fullName>
    </submittedName>
</protein>
<dbReference type="GO" id="GO:0005886">
    <property type="term" value="C:plasma membrane"/>
    <property type="evidence" value="ECO:0007669"/>
    <property type="project" value="UniProtKB-SubCell"/>
</dbReference>
<evidence type="ECO:0000313" key="9">
    <source>
        <dbReference type="Proteomes" id="UP000184476"/>
    </source>
</evidence>
<keyword evidence="2 6" id="KW-1003">Cell membrane</keyword>
<reference evidence="8 9" key="1">
    <citation type="submission" date="2016-11" db="EMBL/GenBank/DDBJ databases">
        <authorList>
            <person name="Jaros S."/>
            <person name="Januszkiewicz K."/>
            <person name="Wedrychowicz H."/>
        </authorList>
    </citation>
    <scope>NUCLEOTIDE SEQUENCE [LARGE SCALE GENOMIC DNA]</scope>
    <source>
        <strain evidence="8 9">DSM 44666</strain>
    </source>
</reference>
<feature type="transmembrane region" description="Helical" evidence="6">
    <location>
        <begin position="561"/>
        <end position="583"/>
    </location>
</feature>
<evidence type="ECO:0000256" key="3">
    <source>
        <dbReference type="ARBA" id="ARBA00022692"/>
    </source>
</evidence>
<evidence type="ECO:0000313" key="8">
    <source>
        <dbReference type="EMBL" id="SHE87851.1"/>
    </source>
</evidence>
<dbReference type="PANTHER" id="PTHR46795">
    <property type="entry name" value="ABC TRANSPORTER PERMEASE-RELATED-RELATED"/>
    <property type="match status" value="1"/>
</dbReference>
<dbReference type="GO" id="GO:0055085">
    <property type="term" value="P:transmembrane transport"/>
    <property type="evidence" value="ECO:0007669"/>
    <property type="project" value="UniProtKB-UniRule"/>
</dbReference>
<comment type="similarity">
    <text evidence="6">Belongs to the ABC-4 integral membrane protein family.</text>
</comment>
<feature type="transmembrane region" description="Helical" evidence="6">
    <location>
        <begin position="280"/>
        <end position="298"/>
    </location>
</feature>
<evidence type="ECO:0000256" key="5">
    <source>
        <dbReference type="ARBA" id="ARBA00023136"/>
    </source>
</evidence>
<feature type="transmembrane region" description="Helical" evidence="6">
    <location>
        <begin position="505"/>
        <end position="529"/>
    </location>
</feature>
<feature type="transmembrane region" description="Helical" evidence="6">
    <location>
        <begin position="589"/>
        <end position="613"/>
    </location>
</feature>
<dbReference type="InterPro" id="IPR052536">
    <property type="entry name" value="ABC-4_Integral_Memb_Prot"/>
</dbReference>
<keyword evidence="5 6" id="KW-0472">Membrane</keyword>
<dbReference type="STRING" id="112248.SAMN05444392_10495"/>
<keyword evidence="9" id="KW-1185">Reference proteome</keyword>
<evidence type="ECO:0000259" key="7">
    <source>
        <dbReference type="Pfam" id="PF02687"/>
    </source>
</evidence>
<dbReference type="EMBL" id="FQVL01000004">
    <property type="protein sequence ID" value="SHE87851.1"/>
    <property type="molecule type" value="Genomic_DNA"/>
</dbReference>
<feature type="domain" description="ABC3 transporter permease C-terminal" evidence="7">
    <location>
        <begin position="62"/>
        <end position="169"/>
    </location>
</feature>
<dbReference type="OrthoDB" id="1937696at2"/>
<dbReference type="InterPro" id="IPR027022">
    <property type="entry name" value="ABC_permease_BceB-typ"/>
</dbReference>
<evidence type="ECO:0000256" key="2">
    <source>
        <dbReference type="ARBA" id="ARBA00022475"/>
    </source>
</evidence>
<keyword evidence="6" id="KW-0813">Transport</keyword>
<evidence type="ECO:0000256" key="1">
    <source>
        <dbReference type="ARBA" id="ARBA00004651"/>
    </source>
</evidence>
<organism evidence="8 9">
    <name type="scientific">Seinonella peptonophila</name>
    <dbReference type="NCBI Taxonomy" id="112248"/>
    <lineage>
        <taxon>Bacteria</taxon>
        <taxon>Bacillati</taxon>
        <taxon>Bacillota</taxon>
        <taxon>Bacilli</taxon>
        <taxon>Bacillales</taxon>
        <taxon>Thermoactinomycetaceae</taxon>
        <taxon>Seinonella</taxon>
    </lineage>
</organism>
<feature type="transmembrane region" description="Helical" evidence="6">
    <location>
        <begin position="193"/>
        <end position="212"/>
    </location>
</feature>